<dbReference type="AlphaFoldDB" id="A0A0F9JRF3"/>
<organism evidence="1">
    <name type="scientific">marine sediment metagenome</name>
    <dbReference type="NCBI Taxonomy" id="412755"/>
    <lineage>
        <taxon>unclassified sequences</taxon>
        <taxon>metagenomes</taxon>
        <taxon>ecological metagenomes</taxon>
    </lineage>
</organism>
<name>A0A0F9JRF3_9ZZZZ</name>
<dbReference type="EMBL" id="LAZR01009508">
    <property type="protein sequence ID" value="KKM72233.1"/>
    <property type="molecule type" value="Genomic_DNA"/>
</dbReference>
<reference evidence="1" key="1">
    <citation type="journal article" date="2015" name="Nature">
        <title>Complex archaea that bridge the gap between prokaryotes and eukaryotes.</title>
        <authorList>
            <person name="Spang A."/>
            <person name="Saw J.H."/>
            <person name="Jorgensen S.L."/>
            <person name="Zaremba-Niedzwiedzka K."/>
            <person name="Martijn J."/>
            <person name="Lind A.E."/>
            <person name="van Eijk R."/>
            <person name="Schleper C."/>
            <person name="Guy L."/>
            <person name="Ettema T.J."/>
        </authorList>
    </citation>
    <scope>NUCLEOTIDE SEQUENCE</scope>
</reference>
<gene>
    <name evidence="1" type="ORF">LCGC14_1422480</name>
</gene>
<protein>
    <submittedName>
        <fullName evidence="1">Uncharacterized protein</fullName>
    </submittedName>
</protein>
<feature type="non-terminal residue" evidence="1">
    <location>
        <position position="1"/>
    </location>
</feature>
<evidence type="ECO:0000313" key="1">
    <source>
        <dbReference type="EMBL" id="KKM72233.1"/>
    </source>
</evidence>
<comment type="caution">
    <text evidence="1">The sequence shown here is derived from an EMBL/GenBank/DDBJ whole genome shotgun (WGS) entry which is preliminary data.</text>
</comment>
<accession>A0A0F9JRF3</accession>
<proteinExistence type="predicted"/>
<sequence length="66" mass="7396">QSGRRAEKISKEFYTLRSAHADKVWITPLGTPPDVHVIRVVLVPRRGISNVNNFGHVSSFPIDLKS</sequence>